<keyword evidence="4" id="KW-0963">Cytoplasm</keyword>
<evidence type="ECO:0000256" key="5">
    <source>
        <dbReference type="ARBA" id="ARBA00022694"/>
    </source>
</evidence>
<keyword evidence="8" id="KW-0067">ATP-binding</keyword>
<proteinExistence type="inferred from homology"/>
<dbReference type="Proteomes" id="UP000282321">
    <property type="component" value="Unassembled WGS sequence"/>
</dbReference>
<keyword evidence="6" id="KW-0479">Metal-binding</keyword>
<dbReference type="GO" id="GO:0005737">
    <property type="term" value="C:cytoplasm"/>
    <property type="evidence" value="ECO:0007669"/>
    <property type="project" value="UniProtKB-SubCell"/>
</dbReference>
<comment type="similarity">
    <text evidence="2">Belongs to the TsaE family.</text>
</comment>
<dbReference type="Gene3D" id="3.40.50.300">
    <property type="entry name" value="P-loop containing nucleotide triphosphate hydrolases"/>
    <property type="match status" value="1"/>
</dbReference>
<dbReference type="InterPro" id="IPR027417">
    <property type="entry name" value="P-loop_NTPase"/>
</dbReference>
<evidence type="ECO:0000256" key="2">
    <source>
        <dbReference type="ARBA" id="ARBA00007599"/>
    </source>
</evidence>
<keyword evidence="11" id="KW-0808">Transferase</keyword>
<dbReference type="SUPFAM" id="SSF52540">
    <property type="entry name" value="P-loop containing nucleoside triphosphate hydrolases"/>
    <property type="match status" value="1"/>
</dbReference>
<evidence type="ECO:0000313" key="11">
    <source>
        <dbReference type="EMBL" id="RKX65723.1"/>
    </source>
</evidence>
<evidence type="ECO:0000256" key="4">
    <source>
        <dbReference type="ARBA" id="ARBA00022490"/>
    </source>
</evidence>
<comment type="subcellular location">
    <subcellularLocation>
        <location evidence="1">Cytoplasm</location>
    </subcellularLocation>
</comment>
<evidence type="ECO:0000256" key="8">
    <source>
        <dbReference type="ARBA" id="ARBA00022840"/>
    </source>
</evidence>
<gene>
    <name evidence="11" type="ORF">DRP44_05660</name>
</gene>
<evidence type="ECO:0000256" key="1">
    <source>
        <dbReference type="ARBA" id="ARBA00004496"/>
    </source>
</evidence>
<evidence type="ECO:0000256" key="6">
    <source>
        <dbReference type="ARBA" id="ARBA00022723"/>
    </source>
</evidence>
<dbReference type="EMBL" id="QNBC01000074">
    <property type="protein sequence ID" value="RKX65723.1"/>
    <property type="molecule type" value="Genomic_DNA"/>
</dbReference>
<evidence type="ECO:0000313" key="12">
    <source>
        <dbReference type="Proteomes" id="UP000282321"/>
    </source>
</evidence>
<dbReference type="AlphaFoldDB" id="A0A660S779"/>
<sequence>MKYYSNSVEKTYQIAAEIMKRYKSLRVFLLKGELGGGKTTFVKGFLKSLGCNENVTSPTFTIVQEYDCNEKIYHIDLYRLSDIHEAIDIGIDEYLDSGSYVFIEWPEIIEKEIDEAYIIINFKLQDINNRIIEVIEIGKQ</sequence>
<evidence type="ECO:0000256" key="10">
    <source>
        <dbReference type="ARBA" id="ARBA00032441"/>
    </source>
</evidence>
<dbReference type="InterPro" id="IPR003442">
    <property type="entry name" value="T6A_TsaE"/>
</dbReference>
<evidence type="ECO:0000256" key="9">
    <source>
        <dbReference type="ARBA" id="ARBA00022842"/>
    </source>
</evidence>
<dbReference type="Pfam" id="PF02367">
    <property type="entry name" value="TsaE"/>
    <property type="match status" value="1"/>
</dbReference>
<protein>
    <recommendedName>
        <fullName evidence="3">tRNA threonylcarbamoyladenosine biosynthesis protein TsaE</fullName>
    </recommendedName>
    <alternativeName>
        <fullName evidence="10">t(6)A37 threonylcarbamoyladenosine biosynthesis protein TsaE</fullName>
    </alternativeName>
</protein>
<accession>A0A660S779</accession>
<evidence type="ECO:0000256" key="3">
    <source>
        <dbReference type="ARBA" id="ARBA00019010"/>
    </source>
</evidence>
<dbReference type="GO" id="GO:0046872">
    <property type="term" value="F:metal ion binding"/>
    <property type="evidence" value="ECO:0007669"/>
    <property type="project" value="UniProtKB-KW"/>
</dbReference>
<reference evidence="11 12" key="1">
    <citation type="submission" date="2018-06" db="EMBL/GenBank/DDBJ databases">
        <title>Extensive metabolic versatility and redundancy in microbially diverse, dynamic hydrothermal sediments.</title>
        <authorList>
            <person name="Dombrowski N."/>
            <person name="Teske A."/>
            <person name="Baker B.J."/>
        </authorList>
    </citation>
    <scope>NUCLEOTIDE SEQUENCE [LARGE SCALE GENOMIC DNA]</scope>
    <source>
        <strain evidence="11">B35_G9</strain>
    </source>
</reference>
<dbReference type="PANTHER" id="PTHR33540:SF2">
    <property type="entry name" value="TRNA THREONYLCARBAMOYLADENOSINE BIOSYNTHESIS PROTEIN TSAE"/>
    <property type="match status" value="1"/>
</dbReference>
<keyword evidence="9" id="KW-0460">Magnesium</keyword>
<evidence type="ECO:0000256" key="7">
    <source>
        <dbReference type="ARBA" id="ARBA00022741"/>
    </source>
</evidence>
<dbReference type="GO" id="GO:0016740">
    <property type="term" value="F:transferase activity"/>
    <property type="evidence" value="ECO:0007669"/>
    <property type="project" value="UniProtKB-KW"/>
</dbReference>
<comment type="caution">
    <text evidence="11">The sequence shown here is derived from an EMBL/GenBank/DDBJ whole genome shotgun (WGS) entry which is preliminary data.</text>
</comment>
<keyword evidence="7" id="KW-0547">Nucleotide-binding</keyword>
<dbReference type="NCBIfam" id="TIGR00150">
    <property type="entry name" value="T6A_YjeE"/>
    <property type="match status" value="1"/>
</dbReference>
<name>A0A660S779_UNCT6</name>
<keyword evidence="5" id="KW-0819">tRNA processing</keyword>
<dbReference type="GO" id="GO:0002949">
    <property type="term" value="P:tRNA threonylcarbamoyladenosine modification"/>
    <property type="evidence" value="ECO:0007669"/>
    <property type="project" value="InterPro"/>
</dbReference>
<dbReference type="PANTHER" id="PTHR33540">
    <property type="entry name" value="TRNA THREONYLCARBAMOYLADENOSINE BIOSYNTHESIS PROTEIN TSAE"/>
    <property type="match status" value="1"/>
</dbReference>
<dbReference type="GO" id="GO:0005524">
    <property type="term" value="F:ATP binding"/>
    <property type="evidence" value="ECO:0007669"/>
    <property type="project" value="UniProtKB-KW"/>
</dbReference>
<organism evidence="11 12">
    <name type="scientific">candidate division TA06 bacterium</name>
    <dbReference type="NCBI Taxonomy" id="2250710"/>
    <lineage>
        <taxon>Bacteria</taxon>
        <taxon>Bacteria division TA06</taxon>
    </lineage>
</organism>